<feature type="transmembrane region" description="Helical" evidence="7">
    <location>
        <begin position="15"/>
        <end position="35"/>
    </location>
</feature>
<dbReference type="InterPro" id="IPR004710">
    <property type="entry name" value="Bilac:Na_transpt"/>
</dbReference>
<sequence>MGVALDSFIEITGSVLLFCLVFGMSATVDVSALRAQLQNVKAIGTGVFLQFGILPLAGFAAVRAFRLNHAEGLTLLVVTSSPGGSYSNWWCSMFNADLALSVTMTAISTCLSTVMLPLNLIVYARWSYNDDIVSSLDWKSLVIALVIVILAIALGITASAYFKSHAFNLNANRLGNFAGIALVVFSAVMSNSDADVRIWDREWRFYLGVSTPYLIGLTVANVLTSVLRLRKPERVTTSIECCYQNVGIATSVALSMFDGENQAKAVAVPFFYGLVEAVFTLMYCMMVWKAGWTKAPSNVSVWKMLSTSYEILNMEEDMDQADGYVRHQEGGMPLDASAVSQGKNATEPSKASILAQHI</sequence>
<dbReference type="AlphaFoldDB" id="A0A8J9X7C4"/>
<evidence type="ECO:0000313" key="8">
    <source>
        <dbReference type="EMBL" id="CAG9293677.1"/>
    </source>
</evidence>
<protein>
    <submittedName>
        <fullName evidence="8">Uncharacterized protein</fullName>
    </submittedName>
</protein>
<evidence type="ECO:0000256" key="1">
    <source>
        <dbReference type="ARBA" id="ARBA00004141"/>
    </source>
</evidence>
<feature type="transmembrane region" description="Helical" evidence="7">
    <location>
        <begin position="47"/>
        <end position="66"/>
    </location>
</feature>
<feature type="transmembrane region" description="Helical" evidence="7">
    <location>
        <begin position="174"/>
        <end position="191"/>
    </location>
</feature>
<dbReference type="InterPro" id="IPR002657">
    <property type="entry name" value="BilAc:Na_symport/Acr3"/>
</dbReference>
<keyword evidence="5 7" id="KW-0472">Membrane</keyword>
<feature type="transmembrane region" description="Helical" evidence="7">
    <location>
        <begin position="98"/>
        <end position="121"/>
    </location>
</feature>
<gene>
    <name evidence="8" type="ORF">PTTT1_LOCUS52251</name>
</gene>
<accession>A0A8J9X7C4</accession>
<evidence type="ECO:0000256" key="7">
    <source>
        <dbReference type="SAM" id="Phobius"/>
    </source>
</evidence>
<feature type="region of interest" description="Disordered" evidence="6">
    <location>
        <begin position="336"/>
        <end position="358"/>
    </location>
</feature>
<keyword evidence="4 7" id="KW-1133">Transmembrane helix</keyword>
<name>A0A8J9X7C4_PHATR</name>
<keyword evidence="3 7" id="KW-0812">Transmembrane</keyword>
<proteinExistence type="inferred from homology"/>
<evidence type="ECO:0000256" key="6">
    <source>
        <dbReference type="SAM" id="MobiDB-lite"/>
    </source>
</evidence>
<feature type="transmembrane region" description="Helical" evidence="7">
    <location>
        <begin position="141"/>
        <end position="162"/>
    </location>
</feature>
<dbReference type="Pfam" id="PF01758">
    <property type="entry name" value="SBF"/>
    <property type="match status" value="1"/>
</dbReference>
<reference evidence="8" key="1">
    <citation type="submission" date="2022-02" db="EMBL/GenBank/DDBJ databases">
        <authorList>
            <person name="Giguere J D."/>
        </authorList>
    </citation>
    <scope>NUCLEOTIDE SEQUENCE</scope>
    <source>
        <strain evidence="8">CCAP 1055/1</strain>
    </source>
</reference>
<comment type="similarity">
    <text evidence="2">Belongs to the bile acid:sodium symporter (BASS) (TC 2.A.28) family.</text>
</comment>
<organism evidence="8">
    <name type="scientific">Phaeodactylum tricornutum</name>
    <name type="common">Diatom</name>
    <dbReference type="NCBI Taxonomy" id="2850"/>
    <lineage>
        <taxon>Eukaryota</taxon>
        <taxon>Sar</taxon>
        <taxon>Stramenopiles</taxon>
        <taxon>Ochrophyta</taxon>
        <taxon>Bacillariophyta</taxon>
        <taxon>Bacillariophyceae</taxon>
        <taxon>Bacillariophycidae</taxon>
        <taxon>Naviculales</taxon>
        <taxon>Phaeodactylaceae</taxon>
        <taxon>Phaeodactylum</taxon>
    </lineage>
</organism>
<evidence type="ECO:0000256" key="4">
    <source>
        <dbReference type="ARBA" id="ARBA00022989"/>
    </source>
</evidence>
<dbReference type="PANTHER" id="PTHR10361:SF28">
    <property type="entry name" value="P3 PROTEIN-RELATED"/>
    <property type="match status" value="1"/>
</dbReference>
<dbReference type="Proteomes" id="UP000836788">
    <property type="component" value="Chromosome 8"/>
</dbReference>
<evidence type="ECO:0000256" key="2">
    <source>
        <dbReference type="ARBA" id="ARBA00006528"/>
    </source>
</evidence>
<feature type="transmembrane region" description="Helical" evidence="7">
    <location>
        <begin position="269"/>
        <end position="288"/>
    </location>
</feature>
<dbReference type="EMBL" id="OU594949">
    <property type="protein sequence ID" value="CAG9293677.1"/>
    <property type="molecule type" value="Genomic_DNA"/>
</dbReference>
<evidence type="ECO:0000256" key="3">
    <source>
        <dbReference type="ARBA" id="ARBA00022692"/>
    </source>
</evidence>
<dbReference type="OMA" id="CTMEIFK"/>
<comment type="subcellular location">
    <subcellularLocation>
        <location evidence="1">Membrane</location>
        <topology evidence="1">Multi-pass membrane protein</topology>
    </subcellularLocation>
</comment>
<dbReference type="InterPro" id="IPR038770">
    <property type="entry name" value="Na+/solute_symporter_sf"/>
</dbReference>
<dbReference type="Gene3D" id="1.20.1530.20">
    <property type="match status" value="1"/>
</dbReference>
<feature type="compositionally biased region" description="Polar residues" evidence="6">
    <location>
        <begin position="338"/>
        <end position="349"/>
    </location>
</feature>
<evidence type="ECO:0000256" key="5">
    <source>
        <dbReference type="ARBA" id="ARBA00023136"/>
    </source>
</evidence>
<feature type="transmembrane region" description="Helical" evidence="7">
    <location>
        <begin position="203"/>
        <end position="223"/>
    </location>
</feature>
<dbReference type="PANTHER" id="PTHR10361">
    <property type="entry name" value="SODIUM-BILE ACID COTRANSPORTER"/>
    <property type="match status" value="1"/>
</dbReference>
<dbReference type="GO" id="GO:0016020">
    <property type="term" value="C:membrane"/>
    <property type="evidence" value="ECO:0007669"/>
    <property type="project" value="UniProtKB-SubCell"/>
</dbReference>